<dbReference type="InterPro" id="IPR000357">
    <property type="entry name" value="HEAT"/>
</dbReference>
<evidence type="ECO:0000313" key="3">
    <source>
        <dbReference type="EMBL" id="WWX22938.1"/>
    </source>
</evidence>
<dbReference type="InterPro" id="IPR016024">
    <property type="entry name" value="ARM-type_fold"/>
</dbReference>
<keyword evidence="2" id="KW-0732">Signal</keyword>
<dbReference type="PANTHER" id="PTHR12697">
    <property type="entry name" value="PBS LYASE HEAT-LIKE PROTEIN"/>
    <property type="match status" value="1"/>
</dbReference>
<evidence type="ECO:0000313" key="4">
    <source>
        <dbReference type="Proteomes" id="UP001385389"/>
    </source>
</evidence>
<dbReference type="Pfam" id="PF02985">
    <property type="entry name" value="HEAT"/>
    <property type="match status" value="1"/>
</dbReference>
<protein>
    <submittedName>
        <fullName evidence="3">HEAT repeat domain-containing protein</fullName>
    </submittedName>
</protein>
<dbReference type="Gene3D" id="1.25.10.10">
    <property type="entry name" value="Leucine-rich Repeat Variant"/>
    <property type="match status" value="2"/>
</dbReference>
<accession>A0ABZ2J2H5</accession>
<keyword evidence="4" id="KW-1185">Reference proteome</keyword>
<sequence length="327" mass="33646">MLDFRHICSARRRALPLLFVLALSLVPAPRAAAAGPGSPGIARMLGSTDAGERSMGLSALRNSGQAALPGLIASLSAPETAVRRGAVYGLALLPAPALALDGLLKSLGDPDPTVRFLAAHTLARMGGLAAPDVARLLASPDDKVRVAASLCLSRMGSAAVPALAGLLRREDPPVQAKAAWLLGAMGPEAMPAVPALVRALKTRDVRLMHVVAETLDLIGPDPALIFRQMTLLGSGETNRPFARLGAAAAPTLVRLLARPGTPMGQMALYTLARMGAQAEPALRAALATGSDGQKAAAAMLLTGIDPDLAQTLPEDLRRTLSGALHLN</sequence>
<dbReference type="InterPro" id="IPR011989">
    <property type="entry name" value="ARM-like"/>
</dbReference>
<dbReference type="PANTHER" id="PTHR12697:SF5">
    <property type="entry name" value="DEOXYHYPUSINE HYDROXYLASE"/>
    <property type="match status" value="1"/>
</dbReference>
<proteinExistence type="predicted"/>
<dbReference type="SMART" id="SM00567">
    <property type="entry name" value="EZ_HEAT"/>
    <property type="match status" value="6"/>
</dbReference>
<feature type="signal peptide" evidence="2">
    <location>
        <begin position="1"/>
        <end position="33"/>
    </location>
</feature>
<gene>
    <name evidence="3" type="ORF">V8V93_01775</name>
</gene>
<dbReference type="RefSeq" id="WP_338668654.1">
    <property type="nucleotide sequence ID" value="NZ_CP146609.1"/>
</dbReference>
<dbReference type="InterPro" id="IPR004155">
    <property type="entry name" value="PBS_lyase_HEAT"/>
</dbReference>
<dbReference type="Pfam" id="PF13646">
    <property type="entry name" value="HEAT_2"/>
    <property type="match status" value="1"/>
</dbReference>
<reference evidence="3 4" key="1">
    <citation type="submission" date="2024-03" db="EMBL/GenBank/DDBJ databases">
        <title>Phenotype and Genome Characterization of a Sulfate-Reducing Bacterium Pseudodesulfovibrio sp. strain 5S69, isolated from Petroleum Reservoir in Tatarstan (Russia).</title>
        <authorList>
            <person name="Bidzhieva S.K."/>
            <person name="Kadnikov V."/>
            <person name="Tourova T.P."/>
            <person name="Samigullina S.R."/>
            <person name="Sokolova D.S."/>
            <person name="Poltaraus A.B."/>
            <person name="Avtukh A.N."/>
            <person name="Tereshina V.M."/>
            <person name="Mardanov A.V."/>
            <person name="Nazina T.N."/>
        </authorList>
    </citation>
    <scope>NUCLEOTIDE SEQUENCE [LARGE SCALE GENOMIC DNA]</scope>
    <source>
        <strain evidence="3 4">5S69</strain>
    </source>
</reference>
<dbReference type="EMBL" id="CP146609">
    <property type="protein sequence ID" value="WWX22938.1"/>
    <property type="molecule type" value="Genomic_DNA"/>
</dbReference>
<dbReference type="Proteomes" id="UP001385389">
    <property type="component" value="Chromosome"/>
</dbReference>
<evidence type="ECO:0000256" key="1">
    <source>
        <dbReference type="ARBA" id="ARBA00022737"/>
    </source>
</evidence>
<dbReference type="SUPFAM" id="SSF48371">
    <property type="entry name" value="ARM repeat"/>
    <property type="match status" value="1"/>
</dbReference>
<organism evidence="3 4">
    <name type="scientific">Pseudodesulfovibrio methanolicus</name>
    <dbReference type="NCBI Taxonomy" id="3126690"/>
    <lineage>
        <taxon>Bacteria</taxon>
        <taxon>Pseudomonadati</taxon>
        <taxon>Thermodesulfobacteriota</taxon>
        <taxon>Desulfovibrionia</taxon>
        <taxon>Desulfovibrionales</taxon>
        <taxon>Desulfovibrionaceae</taxon>
    </lineage>
</organism>
<name>A0ABZ2J2H5_9BACT</name>
<feature type="chain" id="PRO_5047511208" evidence="2">
    <location>
        <begin position="34"/>
        <end position="327"/>
    </location>
</feature>
<evidence type="ECO:0000256" key="2">
    <source>
        <dbReference type="SAM" id="SignalP"/>
    </source>
</evidence>
<keyword evidence="1" id="KW-0677">Repeat</keyword>